<accession>A0A3A4AV31</accession>
<name>A0A3A4AV31_9ACTN</name>
<comment type="caution">
    <text evidence="2">The sequence shown here is derived from an EMBL/GenBank/DDBJ whole genome shotgun (WGS) entry which is preliminary data.</text>
</comment>
<dbReference type="AlphaFoldDB" id="A0A3A4AV31"/>
<dbReference type="Proteomes" id="UP000265768">
    <property type="component" value="Unassembled WGS sequence"/>
</dbReference>
<reference evidence="2 3" key="1">
    <citation type="submission" date="2018-09" db="EMBL/GenBank/DDBJ databases">
        <title>YIM 75507 draft genome.</title>
        <authorList>
            <person name="Tang S."/>
            <person name="Feng Y."/>
        </authorList>
    </citation>
    <scope>NUCLEOTIDE SEQUENCE [LARGE SCALE GENOMIC DNA]</scope>
    <source>
        <strain evidence="2 3">YIM 75507</strain>
    </source>
</reference>
<proteinExistence type="predicted"/>
<keyword evidence="3" id="KW-1185">Reference proteome</keyword>
<gene>
    <name evidence="2" type="ORF">D5H75_11835</name>
</gene>
<sequence length="63" mass="6293">MALTLEGYRNDLITPPPLPPNHPSGDRVVPGAGREAGGDGEGAGRGTRRSGGEGRAGADGQRG</sequence>
<evidence type="ECO:0000313" key="3">
    <source>
        <dbReference type="Proteomes" id="UP000265768"/>
    </source>
</evidence>
<organism evidence="2 3">
    <name type="scientific">Bailinhaonella thermotolerans</name>
    <dbReference type="NCBI Taxonomy" id="1070861"/>
    <lineage>
        <taxon>Bacteria</taxon>
        <taxon>Bacillati</taxon>
        <taxon>Actinomycetota</taxon>
        <taxon>Actinomycetes</taxon>
        <taxon>Streptosporangiales</taxon>
        <taxon>Streptosporangiaceae</taxon>
        <taxon>Bailinhaonella</taxon>
    </lineage>
</organism>
<dbReference type="EMBL" id="QZEY01000003">
    <property type="protein sequence ID" value="RJL33465.1"/>
    <property type="molecule type" value="Genomic_DNA"/>
</dbReference>
<evidence type="ECO:0000313" key="2">
    <source>
        <dbReference type="EMBL" id="RJL33465.1"/>
    </source>
</evidence>
<protein>
    <submittedName>
        <fullName evidence="2">Uncharacterized protein</fullName>
    </submittedName>
</protein>
<feature type="region of interest" description="Disordered" evidence="1">
    <location>
        <begin position="1"/>
        <end position="63"/>
    </location>
</feature>
<evidence type="ECO:0000256" key="1">
    <source>
        <dbReference type="SAM" id="MobiDB-lite"/>
    </source>
</evidence>